<feature type="non-terminal residue" evidence="4">
    <location>
        <position position="65"/>
    </location>
</feature>
<dbReference type="InterPro" id="IPR038601">
    <property type="entry name" value="MttB-like_sf"/>
</dbReference>
<evidence type="ECO:0000256" key="3">
    <source>
        <dbReference type="ARBA" id="ARBA00022679"/>
    </source>
</evidence>
<comment type="caution">
    <text evidence="4">The sequence shown here is derived from an EMBL/GenBank/DDBJ whole genome shotgun (WGS) entry which is preliminary data.</text>
</comment>
<feature type="non-terminal residue" evidence="4">
    <location>
        <position position="1"/>
    </location>
</feature>
<accession>X1QCC7</accession>
<protein>
    <submittedName>
        <fullName evidence="4">Uncharacterized protein</fullName>
    </submittedName>
</protein>
<dbReference type="InterPro" id="IPR010426">
    <property type="entry name" value="MTTB_MeTrfase"/>
</dbReference>
<dbReference type="AlphaFoldDB" id="X1QCC7"/>
<dbReference type="Gene3D" id="3.20.20.480">
    <property type="entry name" value="Trimethylamine methyltransferase-like"/>
    <property type="match status" value="1"/>
</dbReference>
<dbReference type="GO" id="GO:0032259">
    <property type="term" value="P:methylation"/>
    <property type="evidence" value="ECO:0007669"/>
    <property type="project" value="UniProtKB-KW"/>
</dbReference>
<evidence type="ECO:0000256" key="2">
    <source>
        <dbReference type="ARBA" id="ARBA00022603"/>
    </source>
</evidence>
<gene>
    <name evidence="4" type="ORF">S06H3_66299</name>
</gene>
<dbReference type="GO" id="GO:0008168">
    <property type="term" value="F:methyltransferase activity"/>
    <property type="evidence" value="ECO:0007669"/>
    <property type="project" value="UniProtKB-KW"/>
</dbReference>
<proteinExistence type="inferred from homology"/>
<organism evidence="4">
    <name type="scientific">marine sediment metagenome</name>
    <dbReference type="NCBI Taxonomy" id="412755"/>
    <lineage>
        <taxon>unclassified sequences</taxon>
        <taxon>metagenomes</taxon>
        <taxon>ecological metagenomes</taxon>
    </lineage>
</organism>
<evidence type="ECO:0000313" key="4">
    <source>
        <dbReference type="EMBL" id="GAI65888.1"/>
    </source>
</evidence>
<reference evidence="4" key="1">
    <citation type="journal article" date="2014" name="Front. Microbiol.">
        <title>High frequency of phylogenetically diverse reductive dehalogenase-homologous genes in deep subseafloor sedimentary metagenomes.</title>
        <authorList>
            <person name="Kawai M."/>
            <person name="Futagami T."/>
            <person name="Toyoda A."/>
            <person name="Takaki Y."/>
            <person name="Nishi S."/>
            <person name="Hori S."/>
            <person name="Arai W."/>
            <person name="Tsubouchi T."/>
            <person name="Morono Y."/>
            <person name="Uchiyama I."/>
            <person name="Ito T."/>
            <person name="Fujiyama A."/>
            <person name="Inagaki F."/>
            <person name="Takami H."/>
        </authorList>
    </citation>
    <scope>NUCLEOTIDE SEQUENCE</scope>
    <source>
        <strain evidence="4">Expedition CK06-06</strain>
    </source>
</reference>
<evidence type="ECO:0000256" key="1">
    <source>
        <dbReference type="ARBA" id="ARBA00007137"/>
    </source>
</evidence>
<dbReference type="GO" id="GO:0015948">
    <property type="term" value="P:methanogenesis"/>
    <property type="evidence" value="ECO:0007669"/>
    <property type="project" value="InterPro"/>
</dbReference>
<dbReference type="EMBL" id="BARV01045098">
    <property type="protein sequence ID" value="GAI65888.1"/>
    <property type="molecule type" value="Genomic_DNA"/>
</dbReference>
<keyword evidence="2" id="KW-0489">Methyltransferase</keyword>
<sequence>EYPFCYAFIETISPLQYTSDSLNVLYEFAKNKLPLGFGPMAMTSATAPGTLAGTLSVENAEILSG</sequence>
<keyword evidence="3" id="KW-0808">Transferase</keyword>
<comment type="similarity">
    <text evidence="1">Belongs to the trimethylamine methyltransferase family.</text>
</comment>
<name>X1QCC7_9ZZZZ</name>
<dbReference type="Pfam" id="PF06253">
    <property type="entry name" value="MTTB"/>
    <property type="match status" value="1"/>
</dbReference>